<evidence type="ECO:0000313" key="4">
    <source>
        <dbReference type="Proteomes" id="UP000294772"/>
    </source>
</evidence>
<dbReference type="GO" id="GO:0008395">
    <property type="term" value="F:steroid hydroxylase activity"/>
    <property type="evidence" value="ECO:0007669"/>
    <property type="project" value="TreeGrafter"/>
</dbReference>
<dbReference type="PANTHER" id="PTHR46696">
    <property type="entry name" value="P450, PUTATIVE (EUROFUNG)-RELATED"/>
    <property type="match status" value="1"/>
</dbReference>
<dbReference type="GO" id="GO:0036199">
    <property type="term" value="F:cholest-4-en-3-one 26-monooxygenase activity"/>
    <property type="evidence" value="ECO:0007669"/>
    <property type="project" value="TreeGrafter"/>
</dbReference>
<dbReference type="PRINTS" id="PR00359">
    <property type="entry name" value="BP450"/>
</dbReference>
<dbReference type="Gene3D" id="1.10.630.10">
    <property type="entry name" value="Cytochrome P450"/>
    <property type="match status" value="1"/>
</dbReference>
<protein>
    <submittedName>
        <fullName evidence="3">Cytochrome P450</fullName>
    </submittedName>
</protein>
<dbReference type="Proteomes" id="UP000294772">
    <property type="component" value="Unassembled WGS sequence"/>
</dbReference>
<dbReference type="InterPro" id="IPR017972">
    <property type="entry name" value="Cyt_P450_CS"/>
</dbReference>
<organism evidence="3 4">
    <name type="scientific">Caldimonas thermodepolymerans</name>
    <dbReference type="NCBI Taxonomy" id="215580"/>
    <lineage>
        <taxon>Bacteria</taxon>
        <taxon>Pseudomonadati</taxon>
        <taxon>Pseudomonadota</taxon>
        <taxon>Betaproteobacteria</taxon>
        <taxon>Burkholderiales</taxon>
        <taxon>Sphaerotilaceae</taxon>
        <taxon>Caldimonas</taxon>
    </lineage>
</organism>
<dbReference type="EMBL" id="SLXF01000002">
    <property type="protein sequence ID" value="TCP08658.1"/>
    <property type="molecule type" value="Genomic_DNA"/>
</dbReference>
<dbReference type="AlphaFoldDB" id="A0AA46DG91"/>
<keyword evidence="2" id="KW-0408">Iron</keyword>
<dbReference type="PANTHER" id="PTHR46696:SF1">
    <property type="entry name" value="CYTOCHROME P450 YJIB-RELATED"/>
    <property type="match status" value="1"/>
</dbReference>
<evidence type="ECO:0000313" key="3">
    <source>
        <dbReference type="EMBL" id="TCP08658.1"/>
    </source>
</evidence>
<dbReference type="PROSITE" id="PS00086">
    <property type="entry name" value="CYTOCHROME_P450"/>
    <property type="match status" value="1"/>
</dbReference>
<dbReference type="InterPro" id="IPR036396">
    <property type="entry name" value="Cyt_P450_sf"/>
</dbReference>
<sequence>MDEEILDPVAAVTAPDPYAAYAAWRARGPLVWHERLQLWLATDAAAVEAVLSHPALHVRPAGEPVPRGLAGSAAGAVFGQLARMNDGPAHQDARQALQARLAHIELPRWSALAQRHARRLPVPGAGALDEWVVRVPLLAVAEVLGIAQSLQDEVVTQAHRFAAGISPLASMSQREAAAEAAQRLAGWLDPVAGPTPEGLSRACWVANLLGLLSQTCDATAGLIGNTLVALAREPGLWPRLRDDAGALREAIEEVARHDAPVQSTRRYAHAEGALVLGQQIAPGQAVLVLLAAAGRDPARHPEPDRFMLRRAPRVPYGFGHGPHRCLGERIACALAQGALSVVPPGAVEVARAFLQRPRYRPSVNARIPWFAPEEAA</sequence>
<dbReference type="InterPro" id="IPR002397">
    <property type="entry name" value="Cyt_P450_B"/>
</dbReference>
<evidence type="ECO:0000256" key="1">
    <source>
        <dbReference type="ARBA" id="ARBA00010617"/>
    </source>
</evidence>
<keyword evidence="2" id="KW-0503">Monooxygenase</keyword>
<keyword evidence="2" id="KW-0560">Oxidoreductase</keyword>
<keyword evidence="2" id="KW-0479">Metal-binding</keyword>
<dbReference type="GO" id="GO:0020037">
    <property type="term" value="F:heme binding"/>
    <property type="evidence" value="ECO:0007669"/>
    <property type="project" value="InterPro"/>
</dbReference>
<gene>
    <name evidence="3" type="ORF">EV676_102166</name>
</gene>
<dbReference type="RefSeq" id="WP_132763637.1">
    <property type="nucleotide sequence ID" value="NZ_CP110416.1"/>
</dbReference>
<dbReference type="SUPFAM" id="SSF48264">
    <property type="entry name" value="Cytochrome P450"/>
    <property type="match status" value="1"/>
</dbReference>
<reference evidence="3 4" key="1">
    <citation type="submission" date="2019-03" db="EMBL/GenBank/DDBJ databases">
        <title>Genomic Encyclopedia of Type Strains, Phase IV (KMG-IV): sequencing the most valuable type-strain genomes for metagenomic binning, comparative biology and taxonomic classification.</title>
        <authorList>
            <person name="Goeker M."/>
        </authorList>
    </citation>
    <scope>NUCLEOTIDE SEQUENCE [LARGE SCALE GENOMIC DNA]</scope>
    <source>
        <strain evidence="3 4">DSM 15264</strain>
    </source>
</reference>
<dbReference type="InterPro" id="IPR001128">
    <property type="entry name" value="Cyt_P450"/>
</dbReference>
<keyword evidence="2" id="KW-0349">Heme</keyword>
<comment type="similarity">
    <text evidence="1 2">Belongs to the cytochrome P450 family.</text>
</comment>
<comment type="caution">
    <text evidence="3">The sequence shown here is derived from an EMBL/GenBank/DDBJ whole genome shotgun (WGS) entry which is preliminary data.</text>
</comment>
<proteinExistence type="inferred from homology"/>
<name>A0AA46DG91_9BURK</name>
<evidence type="ECO:0000256" key="2">
    <source>
        <dbReference type="RuleBase" id="RU000461"/>
    </source>
</evidence>
<dbReference type="Pfam" id="PF00067">
    <property type="entry name" value="p450"/>
    <property type="match status" value="1"/>
</dbReference>
<accession>A0AA46DG91</accession>
<dbReference type="GO" id="GO:0005506">
    <property type="term" value="F:iron ion binding"/>
    <property type="evidence" value="ECO:0007669"/>
    <property type="project" value="InterPro"/>
</dbReference>
<dbReference type="GO" id="GO:0006707">
    <property type="term" value="P:cholesterol catabolic process"/>
    <property type="evidence" value="ECO:0007669"/>
    <property type="project" value="TreeGrafter"/>
</dbReference>